<dbReference type="RefSeq" id="WP_386736407.1">
    <property type="nucleotide sequence ID" value="NZ_JBHRXI010000016.1"/>
</dbReference>
<keyword evidence="2" id="KW-1185">Reference proteome</keyword>
<reference evidence="2" key="1">
    <citation type="journal article" date="2019" name="Int. J. Syst. Evol. Microbiol.">
        <title>The Global Catalogue of Microorganisms (GCM) 10K type strain sequencing project: providing services to taxonomists for standard genome sequencing and annotation.</title>
        <authorList>
            <consortium name="The Broad Institute Genomics Platform"/>
            <consortium name="The Broad Institute Genome Sequencing Center for Infectious Disease"/>
            <person name="Wu L."/>
            <person name="Ma J."/>
        </authorList>
    </citation>
    <scope>NUCLEOTIDE SEQUENCE [LARGE SCALE GENOMIC DNA]</scope>
    <source>
        <strain evidence="2">KCTC 42911</strain>
    </source>
</reference>
<accession>A0ABV7TLV0</accession>
<dbReference type="Proteomes" id="UP001595629">
    <property type="component" value="Unassembled WGS sequence"/>
</dbReference>
<proteinExistence type="predicted"/>
<gene>
    <name evidence="1" type="ORF">ACFORG_15365</name>
</gene>
<comment type="caution">
    <text evidence="1">The sequence shown here is derived from an EMBL/GenBank/DDBJ whole genome shotgun (WGS) entry which is preliminary data.</text>
</comment>
<evidence type="ECO:0000313" key="2">
    <source>
        <dbReference type="Proteomes" id="UP001595629"/>
    </source>
</evidence>
<organism evidence="1 2">
    <name type="scientific">Lutimaribacter marinistellae</name>
    <dbReference type="NCBI Taxonomy" id="1820329"/>
    <lineage>
        <taxon>Bacteria</taxon>
        <taxon>Pseudomonadati</taxon>
        <taxon>Pseudomonadota</taxon>
        <taxon>Alphaproteobacteria</taxon>
        <taxon>Rhodobacterales</taxon>
        <taxon>Roseobacteraceae</taxon>
        <taxon>Lutimaribacter</taxon>
    </lineage>
</organism>
<protein>
    <submittedName>
        <fullName evidence="1">Uncharacterized protein</fullName>
    </submittedName>
</protein>
<name>A0ABV7TLV0_9RHOB</name>
<dbReference type="EMBL" id="JBHRXI010000016">
    <property type="protein sequence ID" value="MFC3615143.1"/>
    <property type="molecule type" value="Genomic_DNA"/>
</dbReference>
<evidence type="ECO:0000313" key="1">
    <source>
        <dbReference type="EMBL" id="MFC3615143.1"/>
    </source>
</evidence>
<sequence length="66" mass="7583">MPDEMTRMTATGQMRELTIETLHRMVRQDLYEAVNLGLLTKDEACDEAIKTALDWKSKTPEGGRRE</sequence>